<feature type="domain" description="D-isomer specific 2-hydroxyacid dehydrogenase catalytic" evidence="5">
    <location>
        <begin position="3"/>
        <end position="312"/>
    </location>
</feature>
<evidence type="ECO:0000313" key="7">
    <source>
        <dbReference type="EMBL" id="CDQ24232.1"/>
    </source>
</evidence>
<dbReference type="PROSITE" id="PS00670">
    <property type="entry name" value="D_2_HYDROXYACID_DH_2"/>
    <property type="match status" value="1"/>
</dbReference>
<dbReference type="GO" id="GO:0051287">
    <property type="term" value="F:NAD binding"/>
    <property type="evidence" value="ECO:0007669"/>
    <property type="project" value="InterPro"/>
</dbReference>
<evidence type="ECO:0000256" key="4">
    <source>
        <dbReference type="RuleBase" id="RU003719"/>
    </source>
</evidence>
<dbReference type="GO" id="GO:0016616">
    <property type="term" value="F:oxidoreductase activity, acting on the CH-OH group of donors, NAD or NADP as acceptor"/>
    <property type="evidence" value="ECO:0007669"/>
    <property type="project" value="InterPro"/>
</dbReference>
<evidence type="ECO:0000256" key="3">
    <source>
        <dbReference type="ARBA" id="ARBA00023027"/>
    </source>
</evidence>
<dbReference type="FunFam" id="3.40.50.720:FF:000203">
    <property type="entry name" value="D-3-phosphoglycerate dehydrogenase (SerA)"/>
    <property type="match status" value="1"/>
</dbReference>
<evidence type="ECO:0000313" key="8">
    <source>
        <dbReference type="Proteomes" id="UP000028868"/>
    </source>
</evidence>
<dbReference type="InterPro" id="IPR006139">
    <property type="entry name" value="D-isomer_2_OHA_DH_cat_dom"/>
</dbReference>
<protein>
    <submittedName>
        <fullName evidence="7">(S)-sulfolactate dehydrogenase</fullName>
    </submittedName>
</protein>
<dbReference type="InterPro" id="IPR050857">
    <property type="entry name" value="D-2-hydroxyacid_DH"/>
</dbReference>
<name>A0A024P7C3_9BACI</name>
<evidence type="ECO:0000259" key="5">
    <source>
        <dbReference type="Pfam" id="PF00389"/>
    </source>
</evidence>
<dbReference type="Pfam" id="PF00389">
    <property type="entry name" value="2-Hacid_dh"/>
    <property type="match status" value="1"/>
</dbReference>
<feature type="domain" description="D-isomer specific 2-hydroxyacid dehydrogenase NAD-binding" evidence="6">
    <location>
        <begin position="108"/>
        <end position="285"/>
    </location>
</feature>
<dbReference type="Pfam" id="PF02826">
    <property type="entry name" value="2-Hacid_dh_C"/>
    <property type="match status" value="1"/>
</dbReference>
<evidence type="ECO:0000256" key="1">
    <source>
        <dbReference type="ARBA" id="ARBA00005854"/>
    </source>
</evidence>
<comment type="caution">
    <text evidence="7">The sequence shown here is derived from an EMBL/GenBank/DDBJ whole genome shotgun (WGS) entry which is preliminary data.</text>
</comment>
<dbReference type="SUPFAM" id="SSF51735">
    <property type="entry name" value="NAD(P)-binding Rossmann-fold domains"/>
    <property type="match status" value="1"/>
</dbReference>
<dbReference type="PANTHER" id="PTHR42789:SF1">
    <property type="entry name" value="D-ISOMER SPECIFIC 2-HYDROXYACID DEHYDROGENASE FAMILY PROTEIN (AFU_ORTHOLOGUE AFUA_6G10090)"/>
    <property type="match status" value="1"/>
</dbReference>
<comment type="similarity">
    <text evidence="1 4">Belongs to the D-isomer specific 2-hydroxyacid dehydrogenase family.</text>
</comment>
<dbReference type="AlphaFoldDB" id="A0A024P7C3"/>
<dbReference type="PANTHER" id="PTHR42789">
    <property type="entry name" value="D-ISOMER SPECIFIC 2-HYDROXYACID DEHYDROGENASE FAMILY PROTEIN (AFU_ORTHOLOGUE AFUA_6G10090)"/>
    <property type="match status" value="1"/>
</dbReference>
<evidence type="ECO:0000256" key="2">
    <source>
        <dbReference type="ARBA" id="ARBA00023002"/>
    </source>
</evidence>
<dbReference type="InterPro" id="IPR029753">
    <property type="entry name" value="D-isomer_DH_CS"/>
</dbReference>
<dbReference type="Gene3D" id="3.40.50.720">
    <property type="entry name" value="NAD(P)-binding Rossmann-like Domain"/>
    <property type="match status" value="2"/>
</dbReference>
<dbReference type="EMBL" id="CCDI010000003">
    <property type="protein sequence ID" value="CDQ24232.1"/>
    <property type="molecule type" value="Genomic_DNA"/>
</dbReference>
<keyword evidence="3" id="KW-0520">NAD</keyword>
<keyword evidence="8" id="KW-1185">Reference proteome</keyword>
<proteinExistence type="inferred from homology"/>
<dbReference type="PROSITE" id="PS00671">
    <property type="entry name" value="D_2_HYDROXYACID_DH_3"/>
    <property type="match status" value="1"/>
</dbReference>
<evidence type="ECO:0000259" key="6">
    <source>
        <dbReference type="Pfam" id="PF02826"/>
    </source>
</evidence>
<dbReference type="CDD" id="cd12173">
    <property type="entry name" value="PGDH_4"/>
    <property type="match status" value="1"/>
</dbReference>
<dbReference type="InterPro" id="IPR006140">
    <property type="entry name" value="D-isomer_DH_NAD-bd"/>
</dbReference>
<reference evidence="8" key="1">
    <citation type="submission" date="2014-03" db="EMBL/GenBank/DDBJ databases">
        <authorList>
            <person name="Urmite Genomes U."/>
        </authorList>
    </citation>
    <scope>NUCLEOTIDE SEQUENCE [LARGE SCALE GENOMIC DNA]</scope>
    <source>
        <strain evidence="8">HD-03</strain>
    </source>
</reference>
<gene>
    <name evidence="7" type="primary">slcC</name>
    <name evidence="7" type="ORF">BN983_02504</name>
</gene>
<keyword evidence="2 4" id="KW-0560">Oxidoreductase</keyword>
<sequence length="316" mass="35101">MRILISEVIWQEGIDVLEEQGFEVVYDDKLWEDRARLREEVTKVDAWIVRNQTKVDSELLERGTNLKVIGRLGVGLDNIDIKACEEKEIKVVYAKNANATSVAEYVMSAVLSSNRSLFEANKDVEKGTWDRKVHTGFEISRRTIGLVGLGEIAHRVAKRAQAFGMKVIGYDPFITEYDNIVSETGVVVKNSIEELLAACDFVSIHVPLNASTENLINSNTLRLMKPNAYLINTSRGGIVDERALSKALREQHLAGAYLDVLAKEPVDPNHPLLPLPNAFITPHIAGLTEESQVRTSVLVAKEVTKILKGDPSLCIV</sequence>
<accession>A0A024P7C3</accession>
<dbReference type="RefSeq" id="WP_035508939.1">
    <property type="nucleotide sequence ID" value="NZ_CCDH010000001.1"/>
</dbReference>
<dbReference type="SUPFAM" id="SSF52283">
    <property type="entry name" value="Formate/glycerate dehydrogenase catalytic domain-like"/>
    <property type="match status" value="1"/>
</dbReference>
<dbReference type="Proteomes" id="UP000028868">
    <property type="component" value="Unassembled WGS sequence"/>
</dbReference>
<organism evidence="7 8">
    <name type="scientific">Halobacillus karajensis</name>
    <dbReference type="NCBI Taxonomy" id="195088"/>
    <lineage>
        <taxon>Bacteria</taxon>
        <taxon>Bacillati</taxon>
        <taxon>Bacillota</taxon>
        <taxon>Bacilli</taxon>
        <taxon>Bacillales</taxon>
        <taxon>Bacillaceae</taxon>
        <taxon>Halobacillus</taxon>
    </lineage>
</organism>
<dbReference type="InterPro" id="IPR036291">
    <property type="entry name" value="NAD(P)-bd_dom_sf"/>
</dbReference>
<reference evidence="7 8" key="2">
    <citation type="submission" date="2014-05" db="EMBL/GenBank/DDBJ databases">
        <title>Draft genome sequence of Halobacillus karajensis HK-03.</title>
        <authorList>
            <person name="Khelaifia S."/>
            <person name="Croce O."/>
            <person name="Lagier J.C."/>
            <person name="Raoult D."/>
        </authorList>
    </citation>
    <scope>NUCLEOTIDE SEQUENCE [LARGE SCALE GENOMIC DNA]</scope>
    <source>
        <strain evidence="7 8">HD-03</strain>
    </source>
</reference>